<dbReference type="PANTHER" id="PTHR15670:SF4">
    <property type="entry name" value="RHO GTPASE-ACTIVATING PROTEIN 11A"/>
    <property type="match status" value="1"/>
</dbReference>
<dbReference type="InterPro" id="IPR008936">
    <property type="entry name" value="Rho_GTPase_activation_prot"/>
</dbReference>
<evidence type="ECO:0000259" key="2">
    <source>
        <dbReference type="PROSITE" id="PS50238"/>
    </source>
</evidence>
<dbReference type="STRING" id="8496.A0A151P780"/>
<organism evidence="3 4">
    <name type="scientific">Alligator mississippiensis</name>
    <name type="common">American alligator</name>
    <dbReference type="NCBI Taxonomy" id="8496"/>
    <lineage>
        <taxon>Eukaryota</taxon>
        <taxon>Metazoa</taxon>
        <taxon>Chordata</taxon>
        <taxon>Craniata</taxon>
        <taxon>Vertebrata</taxon>
        <taxon>Euteleostomi</taxon>
        <taxon>Archelosauria</taxon>
        <taxon>Archosauria</taxon>
        <taxon>Crocodylia</taxon>
        <taxon>Alligatoridae</taxon>
        <taxon>Alligatorinae</taxon>
        <taxon>Alligator</taxon>
    </lineage>
</organism>
<dbReference type="AlphaFoldDB" id="A0A151P780"/>
<dbReference type="EMBL" id="AKHW03000651">
    <property type="protein sequence ID" value="KYO44830.1"/>
    <property type="molecule type" value="Genomic_DNA"/>
</dbReference>
<dbReference type="PANTHER" id="PTHR15670">
    <property type="entry name" value="RHO GTPASE ACTIVATING PROTEIN 11A"/>
    <property type="match status" value="1"/>
</dbReference>
<dbReference type="PROSITE" id="PS50238">
    <property type="entry name" value="RHOGAP"/>
    <property type="match status" value="1"/>
</dbReference>
<keyword evidence="4" id="KW-1185">Reference proteome</keyword>
<dbReference type="SUPFAM" id="SSF48350">
    <property type="entry name" value="GTPase activation domain, GAP"/>
    <property type="match status" value="1"/>
</dbReference>
<proteinExistence type="predicted"/>
<dbReference type="GO" id="GO:0007165">
    <property type="term" value="P:signal transduction"/>
    <property type="evidence" value="ECO:0007669"/>
    <property type="project" value="InterPro"/>
</dbReference>
<evidence type="ECO:0000313" key="4">
    <source>
        <dbReference type="Proteomes" id="UP000050525"/>
    </source>
</evidence>
<name>A0A151P780_ALLMI</name>
<dbReference type="Proteomes" id="UP000050525">
    <property type="component" value="Unassembled WGS sequence"/>
</dbReference>
<dbReference type="InterPro" id="IPR000198">
    <property type="entry name" value="RhoGAP_dom"/>
</dbReference>
<dbReference type="Pfam" id="PF00620">
    <property type="entry name" value="RhoGAP"/>
    <property type="match status" value="1"/>
</dbReference>
<feature type="domain" description="Rho-GAP" evidence="2">
    <location>
        <begin position="1"/>
        <end position="180"/>
    </location>
</feature>
<sequence>MLCEPGAASDTLDLPRFLVEACEALQPHLGTPGLFRTAGSVARIRALKARVAGGEPCLGLAAPCDVAALLKRFLRELPEPLVPPALQEPLCQAQREPDPDRAPLTLLLTGLLPPAHACALRYLCCFLRRVAARCDENKMDAANLAVIFAPTLFPGPSWGLRLQLQAAAVQTLIQEAPSIGCAPQALLDELLAPELGDASVAETTPRPRCDGGPAPALPPKRKAWGAPPGCGKWWPAADEAGDPFEEPLGAEPAPEPRSLAWGPRQEAPNGMYQVNEETPPGCCDGAYDM</sequence>
<evidence type="ECO:0000256" key="1">
    <source>
        <dbReference type="SAM" id="MobiDB-lite"/>
    </source>
</evidence>
<feature type="region of interest" description="Disordered" evidence="1">
    <location>
        <begin position="201"/>
        <end position="289"/>
    </location>
</feature>
<dbReference type="InterPro" id="IPR042869">
    <property type="entry name" value="ARHGAP11A/B"/>
</dbReference>
<protein>
    <submittedName>
        <fullName evidence="3">Rho GTPase-activating protein 11A-like</fullName>
    </submittedName>
</protein>
<reference evidence="3 4" key="1">
    <citation type="journal article" date="2012" name="Genome Biol.">
        <title>Sequencing three crocodilian genomes to illuminate the evolution of archosaurs and amniotes.</title>
        <authorList>
            <person name="St John J.A."/>
            <person name="Braun E.L."/>
            <person name="Isberg S.R."/>
            <person name="Miles L.G."/>
            <person name="Chong A.Y."/>
            <person name="Gongora J."/>
            <person name="Dalzell P."/>
            <person name="Moran C."/>
            <person name="Bed'hom B."/>
            <person name="Abzhanov A."/>
            <person name="Burgess S.C."/>
            <person name="Cooksey A.M."/>
            <person name="Castoe T.A."/>
            <person name="Crawford N.G."/>
            <person name="Densmore L.D."/>
            <person name="Drew J.C."/>
            <person name="Edwards S.V."/>
            <person name="Faircloth B.C."/>
            <person name="Fujita M.K."/>
            <person name="Greenwold M.J."/>
            <person name="Hoffmann F.G."/>
            <person name="Howard J.M."/>
            <person name="Iguchi T."/>
            <person name="Janes D.E."/>
            <person name="Khan S.Y."/>
            <person name="Kohno S."/>
            <person name="de Koning A.J."/>
            <person name="Lance S.L."/>
            <person name="McCarthy F.M."/>
            <person name="McCormack J.E."/>
            <person name="Merchant M.E."/>
            <person name="Peterson D.G."/>
            <person name="Pollock D.D."/>
            <person name="Pourmand N."/>
            <person name="Raney B.J."/>
            <person name="Roessler K.A."/>
            <person name="Sanford J.R."/>
            <person name="Sawyer R.H."/>
            <person name="Schmidt C.J."/>
            <person name="Triplett E.W."/>
            <person name="Tuberville T.D."/>
            <person name="Venegas-Anaya M."/>
            <person name="Howard J.T."/>
            <person name="Jarvis E.D."/>
            <person name="Guillette L.J.Jr."/>
            <person name="Glenn T.C."/>
            <person name="Green R.E."/>
            <person name="Ray D.A."/>
        </authorList>
    </citation>
    <scope>NUCLEOTIDE SEQUENCE [LARGE SCALE GENOMIC DNA]</scope>
    <source>
        <strain evidence="3">KSC_2009_1</strain>
    </source>
</reference>
<gene>
    <name evidence="3" type="ORF">Y1Q_0020307</name>
</gene>
<dbReference type="GO" id="GO:0005096">
    <property type="term" value="F:GTPase activator activity"/>
    <property type="evidence" value="ECO:0007669"/>
    <property type="project" value="TreeGrafter"/>
</dbReference>
<dbReference type="Gene3D" id="1.10.555.10">
    <property type="entry name" value="Rho GTPase activation protein"/>
    <property type="match status" value="1"/>
</dbReference>
<evidence type="ECO:0000313" key="3">
    <source>
        <dbReference type="EMBL" id="KYO44830.1"/>
    </source>
</evidence>
<comment type="caution">
    <text evidence="3">The sequence shown here is derived from an EMBL/GenBank/DDBJ whole genome shotgun (WGS) entry which is preliminary data.</text>
</comment>
<dbReference type="SMART" id="SM00324">
    <property type="entry name" value="RhoGAP"/>
    <property type="match status" value="1"/>
</dbReference>
<accession>A0A151P780</accession>